<dbReference type="InterPro" id="IPR013328">
    <property type="entry name" value="6PGD_dom2"/>
</dbReference>
<dbReference type="SUPFAM" id="SSF48179">
    <property type="entry name" value="6-phosphogluconate dehydrogenase C-terminal domain-like"/>
    <property type="match status" value="1"/>
</dbReference>
<dbReference type="Gene3D" id="1.10.1040.10">
    <property type="entry name" value="N-(1-d-carboxylethyl)-l-norvaline Dehydrogenase, domain 2"/>
    <property type="match status" value="1"/>
</dbReference>
<keyword evidence="5" id="KW-0276">Fatty acid metabolism</keyword>
<reference evidence="13" key="2">
    <citation type="submission" date="2025-09" db="UniProtKB">
        <authorList>
            <consortium name="Ensembl"/>
        </authorList>
    </citation>
    <scope>IDENTIFICATION</scope>
</reference>
<feature type="domain" description="3-hydroxyacyl-CoA dehydrogenase NAD binding" evidence="12">
    <location>
        <begin position="54"/>
        <end position="100"/>
    </location>
</feature>
<evidence type="ECO:0000259" key="12">
    <source>
        <dbReference type="Pfam" id="PF02737"/>
    </source>
</evidence>
<evidence type="ECO:0000256" key="4">
    <source>
        <dbReference type="ARBA" id="ARBA00013000"/>
    </source>
</evidence>
<organism evidence="13 14">
    <name type="scientific">Eptatretus burgeri</name>
    <name type="common">Inshore hagfish</name>
    <dbReference type="NCBI Taxonomy" id="7764"/>
    <lineage>
        <taxon>Eukaryota</taxon>
        <taxon>Metazoa</taxon>
        <taxon>Chordata</taxon>
        <taxon>Craniata</taxon>
        <taxon>Vertebrata</taxon>
        <taxon>Cyclostomata</taxon>
        <taxon>Myxini</taxon>
        <taxon>Myxiniformes</taxon>
        <taxon>Myxinidae</taxon>
        <taxon>Eptatretinae</taxon>
        <taxon>Eptatretus</taxon>
    </lineage>
</organism>
<feature type="domain" description="3-hydroxyacyl-CoA dehydrogenase C-terminal" evidence="11">
    <location>
        <begin position="133"/>
        <end position="230"/>
    </location>
</feature>
<name>A0A8C4QNC8_EPTBU</name>
<dbReference type="Pfam" id="PF00725">
    <property type="entry name" value="3HCDH"/>
    <property type="match status" value="1"/>
</dbReference>
<comment type="pathway">
    <text evidence="2">Lipid metabolism; fatty acid beta-oxidation.</text>
</comment>
<dbReference type="AlphaFoldDB" id="A0A8C4QNC8"/>
<evidence type="ECO:0000256" key="6">
    <source>
        <dbReference type="ARBA" id="ARBA00023002"/>
    </source>
</evidence>
<dbReference type="InterPro" id="IPR022694">
    <property type="entry name" value="3-OHacyl-CoA_DH"/>
</dbReference>
<evidence type="ECO:0000256" key="9">
    <source>
        <dbReference type="ARBA" id="ARBA00023128"/>
    </source>
</evidence>
<dbReference type="InterPro" id="IPR006180">
    <property type="entry name" value="3-OHacyl-CoA_DH_CS"/>
</dbReference>
<comment type="subcellular location">
    <subcellularLocation>
        <location evidence="1">Mitochondrion matrix</location>
    </subcellularLocation>
</comment>
<dbReference type="InterPro" id="IPR036291">
    <property type="entry name" value="NAD(P)-bd_dom_sf"/>
</dbReference>
<dbReference type="PANTHER" id="PTHR43561">
    <property type="match status" value="1"/>
</dbReference>
<dbReference type="InterPro" id="IPR008927">
    <property type="entry name" value="6-PGluconate_DH-like_C_sf"/>
</dbReference>
<evidence type="ECO:0000256" key="2">
    <source>
        <dbReference type="ARBA" id="ARBA00005005"/>
    </source>
</evidence>
<evidence type="ECO:0000313" key="14">
    <source>
        <dbReference type="Proteomes" id="UP000694388"/>
    </source>
</evidence>
<dbReference type="OMA" id="WHELEPN"/>
<dbReference type="GeneTree" id="ENSGT00940000166803"/>
<dbReference type="Pfam" id="PF02737">
    <property type="entry name" value="3HCDH_N"/>
    <property type="match status" value="1"/>
</dbReference>
<evidence type="ECO:0000256" key="1">
    <source>
        <dbReference type="ARBA" id="ARBA00004305"/>
    </source>
</evidence>
<evidence type="ECO:0000256" key="3">
    <source>
        <dbReference type="ARBA" id="ARBA00009463"/>
    </source>
</evidence>
<dbReference type="InterPro" id="IPR006108">
    <property type="entry name" value="3HC_DH_C"/>
</dbReference>
<dbReference type="FunFam" id="1.10.1040.10:FF:000019">
    <property type="entry name" value="3-hydroxybutyryl-CoA dehydrogenase FadB2"/>
    <property type="match status" value="1"/>
</dbReference>
<dbReference type="InterPro" id="IPR006176">
    <property type="entry name" value="3-OHacyl-CoA_DH_NAD-bd"/>
</dbReference>
<evidence type="ECO:0000256" key="7">
    <source>
        <dbReference type="ARBA" id="ARBA00023027"/>
    </source>
</evidence>
<dbReference type="Proteomes" id="UP000694388">
    <property type="component" value="Unplaced"/>
</dbReference>
<evidence type="ECO:0000256" key="5">
    <source>
        <dbReference type="ARBA" id="ARBA00022832"/>
    </source>
</evidence>
<dbReference type="GO" id="GO:0070403">
    <property type="term" value="F:NAD+ binding"/>
    <property type="evidence" value="ECO:0007669"/>
    <property type="project" value="InterPro"/>
</dbReference>
<keyword evidence="9" id="KW-0496">Mitochondrion</keyword>
<dbReference type="PIRSF" id="PIRSF000105">
    <property type="entry name" value="HCDH"/>
    <property type="match status" value="1"/>
</dbReference>
<comment type="catalytic activity">
    <reaction evidence="10">
        <text>a (3S)-3-hydroxyacyl-CoA + NAD(+) = a 3-oxoacyl-CoA + NADH + H(+)</text>
        <dbReference type="Rhea" id="RHEA:22432"/>
        <dbReference type="ChEBI" id="CHEBI:15378"/>
        <dbReference type="ChEBI" id="CHEBI:57318"/>
        <dbReference type="ChEBI" id="CHEBI:57540"/>
        <dbReference type="ChEBI" id="CHEBI:57945"/>
        <dbReference type="ChEBI" id="CHEBI:90726"/>
        <dbReference type="EC" id="1.1.1.35"/>
    </reaction>
</comment>
<accession>A0A8C4QNC8</accession>
<keyword evidence="8" id="KW-0443">Lipid metabolism</keyword>
<evidence type="ECO:0000256" key="8">
    <source>
        <dbReference type="ARBA" id="ARBA00023098"/>
    </source>
</evidence>
<dbReference type="EC" id="1.1.1.35" evidence="4"/>
<dbReference type="SUPFAM" id="SSF51735">
    <property type="entry name" value="NAD(P)-binding Rossmann-fold domains"/>
    <property type="match status" value="1"/>
</dbReference>
<evidence type="ECO:0000256" key="10">
    <source>
        <dbReference type="ARBA" id="ARBA00049556"/>
    </source>
</evidence>
<keyword evidence="7" id="KW-0520">NAD</keyword>
<keyword evidence="6" id="KW-0560">Oxidoreductase</keyword>
<sequence>MAFVTRNVANAMATSAVKKMVVKTVTVLGSGLMGSGIAQGVGIRLQAKVAGLKFVQDTMKNISTSIDAASVVHSSDLVVEAIVENLQIKQDVFATLDKFVVQTPMTSQITFEALIDFAKALGKHPVACKDTPGFLVNRLLVPYLMESIRLHERGHGSKEDIDMAMKLGANYPMGPFELLDYVGLDTSKYIMDGWHELEPNNPLFAPSPLLDSLVQQGKFGRKTHEGFYKYN</sequence>
<dbReference type="GO" id="GO:0006635">
    <property type="term" value="P:fatty acid beta-oxidation"/>
    <property type="evidence" value="ECO:0007669"/>
    <property type="project" value="TreeGrafter"/>
</dbReference>
<proteinExistence type="inferred from homology"/>
<dbReference type="Ensembl" id="ENSEBUT00000018048.1">
    <property type="protein sequence ID" value="ENSEBUP00000017472.1"/>
    <property type="gene ID" value="ENSEBUG00000010918.1"/>
</dbReference>
<dbReference type="GO" id="GO:0003857">
    <property type="term" value="F:(3S)-3-hydroxyacyl-CoA dehydrogenase (NAD+) activity"/>
    <property type="evidence" value="ECO:0007669"/>
    <property type="project" value="UniProtKB-EC"/>
</dbReference>
<dbReference type="GO" id="GO:0005759">
    <property type="term" value="C:mitochondrial matrix"/>
    <property type="evidence" value="ECO:0007669"/>
    <property type="project" value="UniProtKB-SubCell"/>
</dbReference>
<protein>
    <recommendedName>
        <fullName evidence="4">3-hydroxyacyl-CoA dehydrogenase</fullName>
        <ecNumber evidence="4">1.1.1.35</ecNumber>
    </recommendedName>
</protein>
<dbReference type="PANTHER" id="PTHR43561:SF3">
    <property type="entry name" value="HYDROXYACYL-COENZYME A DEHYDROGENASE, MITOCHONDRIAL"/>
    <property type="match status" value="1"/>
</dbReference>
<dbReference type="PROSITE" id="PS00067">
    <property type="entry name" value="3HCDH"/>
    <property type="match status" value="1"/>
</dbReference>
<keyword evidence="14" id="KW-1185">Reference proteome</keyword>
<evidence type="ECO:0000259" key="11">
    <source>
        <dbReference type="Pfam" id="PF00725"/>
    </source>
</evidence>
<evidence type="ECO:0000313" key="13">
    <source>
        <dbReference type="Ensembl" id="ENSEBUP00000017472.1"/>
    </source>
</evidence>
<comment type="similarity">
    <text evidence="3">Belongs to the 3-hydroxyacyl-CoA dehydrogenase family.</text>
</comment>
<reference evidence="13" key="1">
    <citation type="submission" date="2025-08" db="UniProtKB">
        <authorList>
            <consortium name="Ensembl"/>
        </authorList>
    </citation>
    <scope>IDENTIFICATION</scope>
</reference>
<dbReference type="Gene3D" id="3.40.50.720">
    <property type="entry name" value="NAD(P)-binding Rossmann-like Domain"/>
    <property type="match status" value="2"/>
</dbReference>
<dbReference type="InterPro" id="IPR052242">
    <property type="entry name" value="Mito_3-hydroxyacyl-CoA_DH"/>
</dbReference>